<feature type="binding site" evidence="3">
    <location>
        <position position="135"/>
    </location>
    <ligand>
        <name>a divalent metal cation</name>
        <dbReference type="ChEBI" id="CHEBI:60240"/>
    </ligand>
</feature>
<keyword evidence="2 3" id="KW-0479">Metal-binding</keyword>
<comment type="similarity">
    <text evidence="1">Belongs to the DinB family.</text>
</comment>
<keyword evidence="5" id="KW-1185">Reference proteome</keyword>
<evidence type="ECO:0000256" key="2">
    <source>
        <dbReference type="ARBA" id="ARBA00022723"/>
    </source>
</evidence>
<dbReference type="Pfam" id="PF05163">
    <property type="entry name" value="DinB"/>
    <property type="match status" value="1"/>
</dbReference>
<dbReference type="PANTHER" id="PTHR37302:SF1">
    <property type="entry name" value="PROTEIN DINB"/>
    <property type="match status" value="1"/>
</dbReference>
<evidence type="ECO:0000313" key="4">
    <source>
        <dbReference type="EMBL" id="PWR23544.1"/>
    </source>
</evidence>
<dbReference type="Proteomes" id="UP000246077">
    <property type="component" value="Unassembled WGS sequence"/>
</dbReference>
<gene>
    <name evidence="4" type="ORF">DKG75_02935</name>
</gene>
<dbReference type="PANTHER" id="PTHR37302">
    <property type="entry name" value="SLR1116 PROTEIN"/>
    <property type="match status" value="1"/>
</dbReference>
<dbReference type="Gene3D" id="1.20.120.450">
    <property type="entry name" value="dinb family like domain"/>
    <property type="match status" value="1"/>
</dbReference>
<dbReference type="AlphaFoldDB" id="A0A317EBA0"/>
<dbReference type="OrthoDB" id="9807509at2"/>
<protein>
    <submittedName>
        <fullName evidence="4">Damage-inducible protein DinB</fullName>
    </submittedName>
</protein>
<dbReference type="InterPro" id="IPR007837">
    <property type="entry name" value="DinB"/>
</dbReference>
<evidence type="ECO:0000256" key="3">
    <source>
        <dbReference type="PIRSR" id="PIRSR607837-1"/>
    </source>
</evidence>
<reference evidence="5" key="1">
    <citation type="submission" date="2018-05" db="EMBL/GenBank/DDBJ databases">
        <title>Zavarzinia sp. HR-AS.</title>
        <authorList>
            <person name="Lee Y."/>
            <person name="Jeon C.O."/>
        </authorList>
    </citation>
    <scope>NUCLEOTIDE SEQUENCE [LARGE SCALE GENOMIC DNA]</scope>
    <source>
        <strain evidence="5">DSM 1231</strain>
    </source>
</reference>
<dbReference type="EMBL" id="QGLF01000001">
    <property type="protein sequence ID" value="PWR23544.1"/>
    <property type="molecule type" value="Genomic_DNA"/>
</dbReference>
<feature type="binding site" evidence="3">
    <location>
        <position position="50"/>
    </location>
    <ligand>
        <name>a divalent metal cation</name>
        <dbReference type="ChEBI" id="CHEBI:60240"/>
    </ligand>
</feature>
<dbReference type="GO" id="GO:0046872">
    <property type="term" value="F:metal ion binding"/>
    <property type="evidence" value="ECO:0007669"/>
    <property type="project" value="UniProtKB-KW"/>
</dbReference>
<name>A0A317EBA0_9PROT</name>
<evidence type="ECO:0000313" key="5">
    <source>
        <dbReference type="Proteomes" id="UP000246077"/>
    </source>
</evidence>
<sequence length="169" mass="18777">MSLKSQFRDLAAYNAWANRRLYDAAAGLSDADYHRDVGAFFRSLSGTLNHIAVADVLWLQRLTGQAFATVDRLDFVLADTLPGLRTARDELDRRLTAMVDGFSDADLDAVAAYRTMTAGAASNRRADMIQHVFNHQTHHRGQAHVVLSLLRPGVEPPALDLIRFLNTRS</sequence>
<evidence type="ECO:0000256" key="1">
    <source>
        <dbReference type="ARBA" id="ARBA00008635"/>
    </source>
</evidence>
<accession>A0A317EBA0</accession>
<comment type="caution">
    <text evidence="4">The sequence shown here is derived from an EMBL/GenBank/DDBJ whole genome shotgun (WGS) entry which is preliminary data.</text>
</comment>
<organism evidence="4 5">
    <name type="scientific">Zavarzinia compransoris</name>
    <dbReference type="NCBI Taxonomy" id="1264899"/>
    <lineage>
        <taxon>Bacteria</taxon>
        <taxon>Pseudomonadati</taxon>
        <taxon>Pseudomonadota</taxon>
        <taxon>Alphaproteobacteria</taxon>
        <taxon>Rhodospirillales</taxon>
        <taxon>Zavarziniaceae</taxon>
        <taxon>Zavarzinia</taxon>
    </lineage>
</organism>
<feature type="binding site" evidence="3">
    <location>
        <position position="139"/>
    </location>
    <ligand>
        <name>a divalent metal cation</name>
        <dbReference type="ChEBI" id="CHEBI:60240"/>
    </ligand>
</feature>
<dbReference type="RefSeq" id="WP_109919576.1">
    <property type="nucleotide sequence ID" value="NZ_QGLF01000001.1"/>
</dbReference>
<proteinExistence type="inferred from homology"/>
<dbReference type="SUPFAM" id="SSF109854">
    <property type="entry name" value="DinB/YfiT-like putative metalloenzymes"/>
    <property type="match status" value="1"/>
</dbReference>
<dbReference type="InterPro" id="IPR034660">
    <property type="entry name" value="DinB/YfiT-like"/>
</dbReference>